<dbReference type="SUPFAM" id="SSF50475">
    <property type="entry name" value="FMN-binding split barrel"/>
    <property type="match status" value="1"/>
</dbReference>
<dbReference type="OrthoDB" id="2138282at2759"/>
<proteinExistence type="predicted"/>
<dbReference type="Gene3D" id="2.30.110.10">
    <property type="entry name" value="Electron Transport, Fmn-binding Protein, Chain A"/>
    <property type="match status" value="1"/>
</dbReference>
<name>A0A6A6JAK6_WESOR</name>
<reference evidence="4" key="1">
    <citation type="journal article" date="2020" name="Stud. Mycol.">
        <title>101 Dothideomycetes genomes: a test case for predicting lifestyles and emergence of pathogens.</title>
        <authorList>
            <person name="Haridas S."/>
            <person name="Albert R."/>
            <person name="Binder M."/>
            <person name="Bloem J."/>
            <person name="Labutti K."/>
            <person name="Salamov A."/>
            <person name="Andreopoulos B."/>
            <person name="Baker S."/>
            <person name="Barry K."/>
            <person name="Bills G."/>
            <person name="Bluhm B."/>
            <person name="Cannon C."/>
            <person name="Castanera R."/>
            <person name="Culley D."/>
            <person name="Daum C."/>
            <person name="Ezra D."/>
            <person name="Gonzalez J."/>
            <person name="Henrissat B."/>
            <person name="Kuo A."/>
            <person name="Liang C."/>
            <person name="Lipzen A."/>
            <person name="Lutzoni F."/>
            <person name="Magnuson J."/>
            <person name="Mondo S."/>
            <person name="Nolan M."/>
            <person name="Ohm R."/>
            <person name="Pangilinan J."/>
            <person name="Park H.-J."/>
            <person name="Ramirez L."/>
            <person name="Alfaro M."/>
            <person name="Sun H."/>
            <person name="Tritt A."/>
            <person name="Yoshinaga Y."/>
            <person name="Zwiers L.-H."/>
            <person name="Turgeon B."/>
            <person name="Goodwin S."/>
            <person name="Spatafora J."/>
            <person name="Crous P."/>
            <person name="Grigoriev I."/>
        </authorList>
    </citation>
    <scope>NUCLEOTIDE SEQUENCE</scope>
    <source>
        <strain evidence="4">CBS 379.55</strain>
    </source>
</reference>
<feature type="chain" id="PRO_5025613563" description="CREG-like beta-barrel domain-containing protein" evidence="2">
    <location>
        <begin position="18"/>
        <end position="267"/>
    </location>
</feature>
<gene>
    <name evidence="4" type="ORF">EI97DRAFT_452436</name>
</gene>
<evidence type="ECO:0000313" key="5">
    <source>
        <dbReference type="Proteomes" id="UP000800097"/>
    </source>
</evidence>
<evidence type="ECO:0000256" key="2">
    <source>
        <dbReference type="SAM" id="SignalP"/>
    </source>
</evidence>
<dbReference type="GeneID" id="54553584"/>
<feature type="region of interest" description="Disordered" evidence="1">
    <location>
        <begin position="29"/>
        <end position="54"/>
    </location>
</feature>
<organism evidence="4 5">
    <name type="scientific">Westerdykella ornata</name>
    <dbReference type="NCBI Taxonomy" id="318751"/>
    <lineage>
        <taxon>Eukaryota</taxon>
        <taxon>Fungi</taxon>
        <taxon>Dikarya</taxon>
        <taxon>Ascomycota</taxon>
        <taxon>Pezizomycotina</taxon>
        <taxon>Dothideomycetes</taxon>
        <taxon>Pleosporomycetidae</taxon>
        <taxon>Pleosporales</taxon>
        <taxon>Sporormiaceae</taxon>
        <taxon>Westerdykella</taxon>
    </lineage>
</organism>
<accession>A0A6A6JAK6</accession>
<dbReference type="Pfam" id="PF13883">
    <property type="entry name" value="CREG_beta-barrel"/>
    <property type="match status" value="1"/>
</dbReference>
<dbReference type="AlphaFoldDB" id="A0A6A6JAK6"/>
<protein>
    <recommendedName>
        <fullName evidence="3">CREG-like beta-barrel domain-containing protein</fullName>
    </recommendedName>
</protein>
<dbReference type="EMBL" id="ML986511">
    <property type="protein sequence ID" value="KAF2273297.1"/>
    <property type="molecule type" value="Genomic_DNA"/>
</dbReference>
<evidence type="ECO:0000259" key="3">
    <source>
        <dbReference type="Pfam" id="PF13883"/>
    </source>
</evidence>
<dbReference type="Proteomes" id="UP000800097">
    <property type="component" value="Unassembled WGS sequence"/>
</dbReference>
<dbReference type="PANTHER" id="PTHR37273">
    <property type="entry name" value="CHROMOSOME 8, WHOLE GENOME SHOTGUN SEQUENCE"/>
    <property type="match status" value="1"/>
</dbReference>
<evidence type="ECO:0000313" key="4">
    <source>
        <dbReference type="EMBL" id="KAF2273297.1"/>
    </source>
</evidence>
<evidence type="ECO:0000256" key="1">
    <source>
        <dbReference type="SAM" id="MobiDB-lite"/>
    </source>
</evidence>
<dbReference type="PANTHER" id="PTHR37273:SF1">
    <property type="entry name" value="ADL397C-AP"/>
    <property type="match status" value="1"/>
</dbReference>
<dbReference type="InterPro" id="IPR012349">
    <property type="entry name" value="Split_barrel_FMN-bd"/>
</dbReference>
<feature type="domain" description="CREG-like beta-barrel" evidence="3">
    <location>
        <begin position="58"/>
        <end position="233"/>
    </location>
</feature>
<feature type="signal peptide" evidence="2">
    <location>
        <begin position="1"/>
        <end position="17"/>
    </location>
</feature>
<feature type="compositionally biased region" description="Basic and acidic residues" evidence="1">
    <location>
        <begin position="31"/>
        <end position="46"/>
    </location>
</feature>
<keyword evidence="5" id="KW-1185">Reference proteome</keyword>
<keyword evidence="2" id="KW-0732">Signal</keyword>
<dbReference type="RefSeq" id="XP_033650836.1">
    <property type="nucleotide sequence ID" value="XM_033800409.1"/>
</dbReference>
<sequence length="267" mass="29712">MRLSAIISLSLLSVASAIHLPPPQYIFSNFPEDKPPHHSNEPHHPNTPDAPTTNINIPTVHESAILARRILRLERLGTLSTIFPAHKDAPHQPPPSVSGVPIGMMDYFGDCEPSTGNPTILAINIATSFRNVAAGSNITLSLRWHPPHTKHYSAAAMPRFSLLGELQDLGAEDVVKHNVPGCFVKYHPDAATWLPGNPIHASRWVRLVVREIYWVGGFGNVAYIGWIPVEEWQSVTEKEIEEARLPGEKRHRWSLCELKKWIGLGEE</sequence>
<dbReference type="InterPro" id="IPR055343">
    <property type="entry name" value="CREG_beta-barrel"/>
</dbReference>